<feature type="transmembrane region" description="Helical" evidence="1">
    <location>
        <begin position="178"/>
        <end position="196"/>
    </location>
</feature>
<keyword evidence="1" id="KW-0472">Membrane</keyword>
<sequence>MRLVIWGIFGAVVGFVVMYTTLSIQIDYNFSAVAFQVNAALSLIAFVLLLYIGLSILQMWKKSKMNVSDDEEDELDIWLYQKFSDTNLVVIATIVIGIVSSAIALITNQPAWLEVVSVLSATIALALSIGVSSMITRFYPDRNLPSVSEKDYGKKLLAASDEGERHVMLEGLYRSFNMLNGALILALLLLIVYSIGTGVSQLFAIFVVGIVLLGANAQYFLFIRKKT</sequence>
<keyword evidence="1" id="KW-1133">Transmembrane helix</keyword>
<feature type="transmembrane region" description="Helical" evidence="1">
    <location>
        <begin position="202"/>
        <end position="222"/>
    </location>
</feature>
<keyword evidence="3" id="KW-1185">Reference proteome</keyword>
<reference evidence="2 3" key="1">
    <citation type="submission" date="2020-08" db="EMBL/GenBank/DDBJ databases">
        <title>A Genomic Blueprint of the Chicken Gut Microbiome.</title>
        <authorList>
            <person name="Gilroy R."/>
            <person name="Ravi A."/>
            <person name="Getino M."/>
            <person name="Pursley I."/>
            <person name="Horton D.L."/>
            <person name="Alikhan N.-F."/>
            <person name="Baker D."/>
            <person name="Gharbi K."/>
            <person name="Hall N."/>
            <person name="Watson M."/>
            <person name="Adriaenssens E.M."/>
            <person name="Foster-Nyarko E."/>
            <person name="Jarju S."/>
            <person name="Secka A."/>
            <person name="Antonio M."/>
            <person name="Oren A."/>
            <person name="Chaudhuri R."/>
            <person name="La Ragione R.M."/>
            <person name="Hildebrand F."/>
            <person name="Pallen M.J."/>
        </authorList>
    </citation>
    <scope>NUCLEOTIDE SEQUENCE [LARGE SCALE GENOMIC DNA]</scope>
    <source>
        <strain evidence="2 3">Sa3CUA8</strain>
    </source>
</reference>
<protein>
    <submittedName>
        <fullName evidence="2">DUF3169 family protein</fullName>
    </submittedName>
</protein>
<evidence type="ECO:0000313" key="2">
    <source>
        <dbReference type="EMBL" id="MBD7908439.1"/>
    </source>
</evidence>
<dbReference type="InterPro" id="IPR021509">
    <property type="entry name" value="DUF3169"/>
</dbReference>
<feature type="transmembrane region" description="Helical" evidence="1">
    <location>
        <begin position="88"/>
        <end position="106"/>
    </location>
</feature>
<accession>A0ABR8PK25</accession>
<feature type="transmembrane region" description="Helical" evidence="1">
    <location>
        <begin position="112"/>
        <end position="135"/>
    </location>
</feature>
<keyword evidence="1" id="KW-0812">Transmembrane</keyword>
<dbReference type="RefSeq" id="WP_191689580.1">
    <property type="nucleotide sequence ID" value="NZ_JACSQY010000005.1"/>
</dbReference>
<evidence type="ECO:0000256" key="1">
    <source>
        <dbReference type="SAM" id="Phobius"/>
    </source>
</evidence>
<feature type="transmembrane region" description="Helical" evidence="1">
    <location>
        <begin position="33"/>
        <end position="57"/>
    </location>
</feature>
<organism evidence="2 3">
    <name type="scientific">Sporosarcina gallistercoris</name>
    <dbReference type="NCBI Taxonomy" id="2762245"/>
    <lineage>
        <taxon>Bacteria</taxon>
        <taxon>Bacillati</taxon>
        <taxon>Bacillota</taxon>
        <taxon>Bacilli</taxon>
        <taxon>Bacillales</taxon>
        <taxon>Caryophanaceae</taxon>
        <taxon>Sporosarcina</taxon>
    </lineage>
</organism>
<name>A0ABR8PK25_9BACL</name>
<proteinExistence type="predicted"/>
<dbReference type="Pfam" id="PF11368">
    <property type="entry name" value="DUF3169"/>
    <property type="match status" value="1"/>
</dbReference>
<dbReference type="Proteomes" id="UP000659496">
    <property type="component" value="Unassembled WGS sequence"/>
</dbReference>
<comment type="caution">
    <text evidence="2">The sequence shown here is derived from an EMBL/GenBank/DDBJ whole genome shotgun (WGS) entry which is preliminary data.</text>
</comment>
<gene>
    <name evidence="2" type="ORF">H9659_08865</name>
</gene>
<evidence type="ECO:0000313" key="3">
    <source>
        <dbReference type="Proteomes" id="UP000659496"/>
    </source>
</evidence>
<dbReference type="EMBL" id="JACSQY010000005">
    <property type="protein sequence ID" value="MBD7908439.1"/>
    <property type="molecule type" value="Genomic_DNA"/>
</dbReference>